<dbReference type="EMBL" id="CP011125">
    <property type="protein sequence ID" value="AKF10286.1"/>
    <property type="molecule type" value="Genomic_DNA"/>
</dbReference>
<evidence type="ECO:0000313" key="2">
    <source>
        <dbReference type="Proteomes" id="UP000034883"/>
    </source>
</evidence>
<accession>A0A0F6W8R8</accession>
<keyword evidence="2" id="KW-1185">Reference proteome</keyword>
<protein>
    <submittedName>
        <fullName evidence="1">Uncharacterized protein</fullName>
    </submittedName>
</protein>
<name>A0A0F6W8R8_9BACT</name>
<dbReference type="KEGG" id="samy:DB32_007435"/>
<proteinExistence type="predicted"/>
<dbReference type="Gene3D" id="3.50.70.20">
    <property type="entry name" value="Cytochrome P460"/>
    <property type="match status" value="1"/>
</dbReference>
<evidence type="ECO:0000313" key="1">
    <source>
        <dbReference type="EMBL" id="AKF10286.1"/>
    </source>
</evidence>
<gene>
    <name evidence="1" type="ORF">DB32_007435</name>
</gene>
<dbReference type="Proteomes" id="UP000034883">
    <property type="component" value="Chromosome"/>
</dbReference>
<reference evidence="1 2" key="1">
    <citation type="submission" date="2015-03" db="EMBL/GenBank/DDBJ databases">
        <title>Genome assembly of Sandaracinus amylolyticus DSM 53668.</title>
        <authorList>
            <person name="Sharma G."/>
            <person name="Subramanian S."/>
        </authorList>
    </citation>
    <scope>NUCLEOTIDE SEQUENCE [LARGE SCALE GENOMIC DNA]</scope>
    <source>
        <strain evidence="1 2">DSM 53668</strain>
    </source>
</reference>
<dbReference type="InterPro" id="IPR038142">
    <property type="entry name" value="Cytochrome_P460_sp"/>
</dbReference>
<sequence length="155" mass="17812">MIAMISLSCREPDPDDGPFPTDYERAWTEARDGCTLSHDHELRYIRVFANDGALGPYTQQDAPYPVGAALLKAEYDDPECTELLSFVLMEKLEAGTTPTEEHDWTWRRFDAQRREVFDRRAIPTTCIDCHAWHCEEPPYGWDYTCPPGSIEPTPR</sequence>
<dbReference type="AlphaFoldDB" id="A0A0F6W8R8"/>
<dbReference type="STRING" id="927083.DB32_007435"/>
<organism evidence="1 2">
    <name type="scientific">Sandaracinus amylolyticus</name>
    <dbReference type="NCBI Taxonomy" id="927083"/>
    <lineage>
        <taxon>Bacteria</taxon>
        <taxon>Pseudomonadati</taxon>
        <taxon>Myxococcota</taxon>
        <taxon>Polyangia</taxon>
        <taxon>Polyangiales</taxon>
        <taxon>Sandaracinaceae</taxon>
        <taxon>Sandaracinus</taxon>
    </lineage>
</organism>